<reference evidence="2 3" key="1">
    <citation type="submission" date="2015-08" db="EMBL/GenBank/DDBJ databases">
        <title>Next Generation Sequencing and Analysis of the Genome of Puccinia sorghi L Schw, the Causal Agent of Maize Common Rust.</title>
        <authorList>
            <person name="Rochi L."/>
            <person name="Burguener G."/>
            <person name="Darino M."/>
            <person name="Turjanski A."/>
            <person name="Kreff E."/>
            <person name="Dieguez M.J."/>
            <person name="Sacco F."/>
        </authorList>
    </citation>
    <scope>NUCLEOTIDE SEQUENCE [LARGE SCALE GENOMIC DNA]</scope>
    <source>
        <strain evidence="2 3">RO10H11247</strain>
    </source>
</reference>
<evidence type="ECO:0000256" key="1">
    <source>
        <dbReference type="SAM" id="Phobius"/>
    </source>
</evidence>
<evidence type="ECO:0000313" key="2">
    <source>
        <dbReference type="EMBL" id="KNZ44600.1"/>
    </source>
</evidence>
<sequence>MGMFSQRFHSCLKINSMFNFWNILALLIVGPGPAQWWKKKEITDDFGWLKSKDKKKFTEIIWWIGFMFWVHDYKSEITGKTHNRLFFYYYSIKDNVLIHICLLCYLSEFSFHLLFYQKTSNQLVLSLLIWAALTQFVIGRDELFPCLTALGLLEIIPSTFENWEFFFQKKGSDVFPKTVGNHLKLISPWEKTNATSGTSFWPNTFFSWENLKSLGVLVAMSLLYYNLCGQLVWKFVHLGSPPVFWKGEGRKAIIAFFLWLPNSCWSLQKFSFLFTISIIYKMYYICSLIACILLQWMIQVARGISRGLRGLQGGVNGRWGVEISLGYRTPNPLAILYYLPPGWNPPDPRVFSVGTRMGLRPHLKPLSTSLKNKNLLKVEFWISSLVGRVFFFGNLGHTIGDFEDAQRFVKVRVNPIYKYDELNQFKHHVSEEHFIPVLRILKQNEKTCYKLREFLRTHCQYFDSGTLYLTGYFGAHTQLGSFDHHTGVPDFPCVTLVNDIEFYGVCVNLPKVGFWKNQFFFSPTILGSNHEKYFDDYFCFLKFKGSKIQFYIYFFPFFFYFHGSYTNLWINYFFQVTNQILIGNF</sequence>
<name>A0A0L6U9Y6_9BASI</name>
<dbReference type="EMBL" id="LAVV01014604">
    <property type="protein sequence ID" value="KNZ44600.1"/>
    <property type="molecule type" value="Genomic_DNA"/>
</dbReference>
<proteinExistence type="predicted"/>
<evidence type="ECO:0000313" key="3">
    <source>
        <dbReference type="Proteomes" id="UP000037035"/>
    </source>
</evidence>
<accession>A0A0L6U9Y6</accession>
<keyword evidence="1" id="KW-0812">Transmembrane</keyword>
<dbReference type="Proteomes" id="UP000037035">
    <property type="component" value="Unassembled WGS sequence"/>
</dbReference>
<comment type="caution">
    <text evidence="2">The sequence shown here is derived from an EMBL/GenBank/DDBJ whole genome shotgun (WGS) entry which is preliminary data.</text>
</comment>
<dbReference type="VEuPathDB" id="FungiDB:VP01_89g2"/>
<feature type="transmembrane region" description="Helical" evidence="1">
    <location>
        <begin position="96"/>
        <end position="116"/>
    </location>
</feature>
<feature type="transmembrane region" description="Helical" evidence="1">
    <location>
        <begin position="550"/>
        <end position="570"/>
    </location>
</feature>
<keyword evidence="3" id="KW-1185">Reference proteome</keyword>
<feature type="transmembrane region" description="Helical" evidence="1">
    <location>
        <begin position="20"/>
        <end position="37"/>
    </location>
</feature>
<keyword evidence="1" id="KW-0472">Membrane</keyword>
<gene>
    <name evidence="2" type="ORF">VP01_89g2</name>
</gene>
<protein>
    <submittedName>
        <fullName evidence="2">Putative signal peptide protein</fullName>
    </submittedName>
</protein>
<organism evidence="2 3">
    <name type="scientific">Puccinia sorghi</name>
    <dbReference type="NCBI Taxonomy" id="27349"/>
    <lineage>
        <taxon>Eukaryota</taxon>
        <taxon>Fungi</taxon>
        <taxon>Dikarya</taxon>
        <taxon>Basidiomycota</taxon>
        <taxon>Pucciniomycotina</taxon>
        <taxon>Pucciniomycetes</taxon>
        <taxon>Pucciniales</taxon>
        <taxon>Pucciniaceae</taxon>
        <taxon>Puccinia</taxon>
    </lineage>
</organism>
<feature type="transmembrane region" description="Helical" evidence="1">
    <location>
        <begin position="282"/>
        <end position="301"/>
    </location>
</feature>
<keyword evidence="1" id="KW-1133">Transmembrane helix</keyword>
<dbReference type="AlphaFoldDB" id="A0A0L6U9Y6"/>
<feature type="transmembrane region" description="Helical" evidence="1">
    <location>
        <begin position="214"/>
        <end position="233"/>
    </location>
</feature>